<reference evidence="2" key="1">
    <citation type="journal article" date="2019" name="Int. J. Syst. Evol. Microbiol.">
        <title>The Global Catalogue of Microorganisms (GCM) 10K type strain sequencing project: providing services to taxonomists for standard genome sequencing and annotation.</title>
        <authorList>
            <consortium name="The Broad Institute Genomics Platform"/>
            <consortium name="The Broad Institute Genome Sequencing Center for Infectious Disease"/>
            <person name="Wu L."/>
            <person name="Ma J."/>
        </authorList>
    </citation>
    <scope>NUCLEOTIDE SEQUENCE [LARGE SCALE GENOMIC DNA]</scope>
    <source>
        <strain evidence="2">JCM 17326</strain>
    </source>
</reference>
<protein>
    <submittedName>
        <fullName evidence="1">Chitinase</fullName>
    </submittedName>
</protein>
<keyword evidence="2" id="KW-1185">Reference proteome</keyword>
<dbReference type="EMBL" id="BAABDQ010000003">
    <property type="protein sequence ID" value="GAA3537653.1"/>
    <property type="molecule type" value="Genomic_DNA"/>
</dbReference>
<dbReference type="Proteomes" id="UP001500630">
    <property type="component" value="Unassembled WGS sequence"/>
</dbReference>
<organism evidence="1 2">
    <name type="scientific">Nonomuraea rosea</name>
    <dbReference type="NCBI Taxonomy" id="638574"/>
    <lineage>
        <taxon>Bacteria</taxon>
        <taxon>Bacillati</taxon>
        <taxon>Actinomycetota</taxon>
        <taxon>Actinomycetes</taxon>
        <taxon>Streptosporangiales</taxon>
        <taxon>Streptosporangiaceae</taxon>
        <taxon>Nonomuraea</taxon>
    </lineage>
</organism>
<dbReference type="InterPro" id="IPR052750">
    <property type="entry name" value="GH18_Chitinase"/>
</dbReference>
<dbReference type="PANTHER" id="PTHR42976:SF1">
    <property type="entry name" value="GH18 DOMAIN-CONTAINING PROTEIN-RELATED"/>
    <property type="match status" value="1"/>
</dbReference>
<dbReference type="Gene3D" id="3.20.20.80">
    <property type="entry name" value="Glycosidases"/>
    <property type="match status" value="1"/>
</dbReference>
<proteinExistence type="predicted"/>
<evidence type="ECO:0000313" key="1">
    <source>
        <dbReference type="EMBL" id="GAA3537653.1"/>
    </source>
</evidence>
<dbReference type="PANTHER" id="PTHR42976">
    <property type="entry name" value="BIFUNCTIONAL CHITINASE/LYSOZYME-RELATED"/>
    <property type="match status" value="1"/>
</dbReference>
<gene>
    <name evidence="1" type="ORF">GCM10022419_017010</name>
</gene>
<accession>A0ABP6VL39</accession>
<evidence type="ECO:0000313" key="2">
    <source>
        <dbReference type="Proteomes" id="UP001500630"/>
    </source>
</evidence>
<comment type="caution">
    <text evidence="1">The sequence shown here is derived from an EMBL/GenBank/DDBJ whole genome shotgun (WGS) entry which is preliminary data.</text>
</comment>
<name>A0ABP6VL39_9ACTN</name>
<sequence length="331" mass="35022">MPRHSREPGVLPRPLAVLGALALTAATGVAIRMLPAGAAPAPEPTQVAEHTPAVSAGLAEEPARFVGFVDTAEDPGFDLPAEARRTGVRRYALGHLVSGGDGCIPKWNGPLDRRGNPVANRIGRLRALGGDAAPVFGGPDGQELAVTCRRPGGLASAYRRVVGVFDAAAIDFEVRDSADRAAVLRRARAIHAVQRERRLRVGFTLPLHPYGLSSDDVEMLRATQRAGATIATVNLLSRIEPRTAPTGRLLRVAAAVRAARDQIAEAQGLPDPEEAWPRVALTPVLDGRTDLSEPDARALAAYASRHGLAWLSLRGVAPKADVSRILWSTSP</sequence>